<organism evidence="1 2">
    <name type="scientific">Brumimicrobium glaciale</name>
    <dbReference type="NCBI Taxonomy" id="200475"/>
    <lineage>
        <taxon>Bacteria</taxon>
        <taxon>Pseudomonadati</taxon>
        <taxon>Bacteroidota</taxon>
        <taxon>Flavobacteriia</taxon>
        <taxon>Flavobacteriales</taxon>
        <taxon>Crocinitomicaceae</taxon>
        <taxon>Brumimicrobium</taxon>
    </lineage>
</organism>
<name>A0A4Q4KN85_9FLAO</name>
<comment type="caution">
    <text evidence="1">The sequence shown here is derived from an EMBL/GenBank/DDBJ whole genome shotgun (WGS) entry which is preliminary data.</text>
</comment>
<evidence type="ECO:0000313" key="2">
    <source>
        <dbReference type="Proteomes" id="UP000293952"/>
    </source>
</evidence>
<gene>
    <name evidence="1" type="ORF">ERX46_05405</name>
</gene>
<proteinExistence type="predicted"/>
<dbReference type="AlphaFoldDB" id="A0A4Q4KN85"/>
<keyword evidence="2" id="KW-1185">Reference proteome</keyword>
<evidence type="ECO:0000313" key="1">
    <source>
        <dbReference type="EMBL" id="RYM34812.1"/>
    </source>
</evidence>
<accession>A0A4Q4KN85</accession>
<dbReference type="OrthoDB" id="1494053at2"/>
<dbReference type="Proteomes" id="UP000293952">
    <property type="component" value="Unassembled WGS sequence"/>
</dbReference>
<dbReference type="EMBL" id="SETE01000002">
    <property type="protein sequence ID" value="RYM34812.1"/>
    <property type="molecule type" value="Genomic_DNA"/>
</dbReference>
<reference evidence="1 2" key="1">
    <citation type="submission" date="2019-02" db="EMBL/GenBank/DDBJ databases">
        <title>Genome sequence of the sea-ice species Brumimicrobium glaciale.</title>
        <authorList>
            <person name="Bowman J.P."/>
        </authorList>
    </citation>
    <scope>NUCLEOTIDE SEQUENCE [LARGE SCALE GENOMIC DNA]</scope>
    <source>
        <strain evidence="1 2">IC156</strain>
    </source>
</reference>
<sequence>MEEPTKSWIQDIKNSMTSIQETYKEYQGMILTEGDLECHVFNALMAQENLKGYHNSKGNSLGFIVDEGERKTSFVHSQVTWFKENEKSGFEVDLTIGSPALLEVVNIELFEEYTSKGFAYDGPAVAIELKFIRRKDKASQTAHEDLLKIMNRLIPAKYANIENDKYEISSKNNVAFVSIVGCKDEETYNLSKYYLGKHLMLTKGEAQDNLFVCLFSPEKITWCKFDMIAEYNRVESEEKNKRQQKAL</sequence>
<protein>
    <submittedName>
        <fullName evidence="1">Uncharacterized protein</fullName>
    </submittedName>
</protein>
<dbReference type="RefSeq" id="WP_130092820.1">
    <property type="nucleotide sequence ID" value="NZ_SETE01000002.1"/>
</dbReference>